<organism evidence="5 6">
    <name type="scientific">Jiangella anatolica</name>
    <dbReference type="NCBI Taxonomy" id="2670374"/>
    <lineage>
        <taxon>Bacteria</taxon>
        <taxon>Bacillati</taxon>
        <taxon>Actinomycetota</taxon>
        <taxon>Actinomycetes</taxon>
        <taxon>Jiangellales</taxon>
        <taxon>Jiangellaceae</taxon>
        <taxon>Jiangella</taxon>
    </lineage>
</organism>
<dbReference type="Pfam" id="PF01915">
    <property type="entry name" value="Glyco_hydro_3_C"/>
    <property type="match status" value="1"/>
</dbReference>
<reference evidence="5 6" key="1">
    <citation type="submission" date="2018-01" db="EMBL/GenBank/DDBJ databases">
        <title>Draft genome sequence of Jiangella sp. GTF31.</title>
        <authorList>
            <person name="Sahin N."/>
            <person name="Ay H."/>
            <person name="Saygin H."/>
        </authorList>
    </citation>
    <scope>NUCLEOTIDE SEQUENCE [LARGE SCALE GENOMIC DNA]</scope>
    <source>
        <strain evidence="5 6">GTF31</strain>
    </source>
</reference>
<dbReference type="PANTHER" id="PTHR42715">
    <property type="entry name" value="BETA-GLUCOSIDASE"/>
    <property type="match status" value="1"/>
</dbReference>
<dbReference type="InterPro" id="IPR001764">
    <property type="entry name" value="Glyco_hydro_3_N"/>
</dbReference>
<dbReference type="GO" id="GO:0004553">
    <property type="term" value="F:hydrolase activity, hydrolyzing O-glycosyl compounds"/>
    <property type="evidence" value="ECO:0007669"/>
    <property type="project" value="InterPro"/>
</dbReference>
<evidence type="ECO:0000313" key="6">
    <source>
        <dbReference type="Proteomes" id="UP000248764"/>
    </source>
</evidence>
<dbReference type="Gene3D" id="2.60.40.10">
    <property type="entry name" value="Immunoglobulins"/>
    <property type="match status" value="1"/>
</dbReference>
<dbReference type="EMBL" id="POTW01000061">
    <property type="protein sequence ID" value="PZF81286.1"/>
    <property type="molecule type" value="Genomic_DNA"/>
</dbReference>
<keyword evidence="6" id="KW-1185">Reference proteome</keyword>
<dbReference type="InterPro" id="IPR002772">
    <property type="entry name" value="Glyco_hydro_3_C"/>
</dbReference>
<dbReference type="SMART" id="SM01217">
    <property type="entry name" value="Fn3_like"/>
    <property type="match status" value="1"/>
</dbReference>
<dbReference type="GO" id="GO:0005975">
    <property type="term" value="P:carbohydrate metabolic process"/>
    <property type="evidence" value="ECO:0007669"/>
    <property type="project" value="InterPro"/>
</dbReference>
<evidence type="ECO:0000259" key="4">
    <source>
        <dbReference type="SMART" id="SM01217"/>
    </source>
</evidence>
<evidence type="ECO:0000256" key="3">
    <source>
        <dbReference type="SAM" id="MobiDB-lite"/>
    </source>
</evidence>
<dbReference type="InterPro" id="IPR036962">
    <property type="entry name" value="Glyco_hydro_3_N_sf"/>
</dbReference>
<gene>
    <name evidence="5" type="ORF">C1I92_21725</name>
</gene>
<comment type="caution">
    <text evidence="5">The sequence shown here is derived from an EMBL/GenBank/DDBJ whole genome shotgun (WGS) entry which is preliminary data.</text>
</comment>
<evidence type="ECO:0000256" key="1">
    <source>
        <dbReference type="ARBA" id="ARBA00005336"/>
    </source>
</evidence>
<dbReference type="PANTHER" id="PTHR42715:SF10">
    <property type="entry name" value="BETA-GLUCOSIDASE"/>
    <property type="match status" value="1"/>
</dbReference>
<sequence length="778" mass="80476">MTADTWAGPWHDTGLPLAERVDALLAAMTPEEKAGQLGSHWHRPADDLGDPGDQGGDVAPMEGDMPGPASFEAAIEHGLGHLTRVFGTAPVPVADGVADLRARQTAVVRASRFGIPAIAHEECLTGFTAYGATIYPTPLAWGAAFDPELVEELAAAIGRDLRSVGVDQGLAPVLDVVRDYRWGRVEESVGEDPYLVATVATAYVRGLQSTGLVATLKHFAGYSASRSARNHGPVALGARELAEVLLPPFELAIREGGAGSVMPSYAAVDGVPPTASRALLTTLLRDGWGFGGTVVSDYWAVPFLRRTQRIAADDAGAGALALAAGVDVELPETVGFASAASAVPEPVLDEAVRRVLLQKGRLGLLDAGWQPRGDDGVDLDSPANRALARRLAERSVVLLANDGTLPLRTAGAGPGRVAVIGATAVEPRTLLGCYSFPNHVLAGYDGDDLGVAVPTLLEALRAELPDAEVPHAAGAAITGDDRSGFAAAAALAAQADVAIVAVGDLAGLFGRGTSGEGCDAPDLTLPGVQAELVTAVLDTGTPVVLVVVSGRPYALGALAPRCAAVVQAFFPGEEGGAAIAGVLSGRVEPSGRLPVAVPRTPSGALPTYRAAPLDQRTDGISSLDPAPLYPFGHGLSYTTVTYESLLLSASAIPYDGSVDVTVTVRNAGDRPAAEVVQLYLTDHVAQVVRPVRELIGYRRVPLAPGQTRRVTFTVHAERTSFPGLDLRRIVEPGTFTLAAGPSSENLPVAAELEITGDAPRVLDGARVMTTPSRLDDVT</sequence>
<dbReference type="InterPro" id="IPR036881">
    <property type="entry name" value="Glyco_hydro_3_C_sf"/>
</dbReference>
<dbReference type="Gene3D" id="3.20.20.300">
    <property type="entry name" value="Glycoside hydrolase, family 3, N-terminal domain"/>
    <property type="match status" value="1"/>
</dbReference>
<dbReference type="InterPro" id="IPR050288">
    <property type="entry name" value="Cellulose_deg_GH3"/>
</dbReference>
<name>A0A2W2C6A7_9ACTN</name>
<dbReference type="InterPro" id="IPR013783">
    <property type="entry name" value="Ig-like_fold"/>
</dbReference>
<dbReference type="SUPFAM" id="SSF51445">
    <property type="entry name" value="(Trans)glycosidases"/>
    <property type="match status" value="1"/>
</dbReference>
<protein>
    <submittedName>
        <fullName evidence="5">Glycosyl hydrolase</fullName>
    </submittedName>
</protein>
<comment type="similarity">
    <text evidence="1">Belongs to the glycosyl hydrolase 3 family.</text>
</comment>
<dbReference type="PRINTS" id="PR00133">
    <property type="entry name" value="GLHYDRLASE3"/>
</dbReference>
<dbReference type="InterPro" id="IPR017853">
    <property type="entry name" value="GH"/>
</dbReference>
<accession>A0A2W2C6A7</accession>
<dbReference type="AlphaFoldDB" id="A0A2W2C6A7"/>
<evidence type="ECO:0000256" key="2">
    <source>
        <dbReference type="ARBA" id="ARBA00022801"/>
    </source>
</evidence>
<dbReference type="Pfam" id="PF14310">
    <property type="entry name" value="Fn3-like"/>
    <property type="match status" value="1"/>
</dbReference>
<feature type="region of interest" description="Disordered" evidence="3">
    <location>
        <begin position="33"/>
        <end position="62"/>
    </location>
</feature>
<proteinExistence type="inferred from homology"/>
<dbReference type="Pfam" id="PF00933">
    <property type="entry name" value="Glyco_hydro_3"/>
    <property type="match status" value="1"/>
</dbReference>
<dbReference type="SUPFAM" id="SSF52279">
    <property type="entry name" value="Beta-D-glucan exohydrolase, C-terminal domain"/>
    <property type="match status" value="1"/>
</dbReference>
<evidence type="ECO:0000313" key="5">
    <source>
        <dbReference type="EMBL" id="PZF81286.1"/>
    </source>
</evidence>
<feature type="domain" description="Fibronectin type III-like" evidence="4">
    <location>
        <begin position="674"/>
        <end position="743"/>
    </location>
</feature>
<dbReference type="InterPro" id="IPR026891">
    <property type="entry name" value="Fn3-like"/>
</dbReference>
<dbReference type="Proteomes" id="UP000248764">
    <property type="component" value="Unassembled WGS sequence"/>
</dbReference>
<dbReference type="Gene3D" id="3.40.50.1700">
    <property type="entry name" value="Glycoside hydrolase family 3 C-terminal domain"/>
    <property type="match status" value="1"/>
</dbReference>
<dbReference type="RefSeq" id="WP_111256745.1">
    <property type="nucleotide sequence ID" value="NZ_POTW01000061.1"/>
</dbReference>
<keyword evidence="2 5" id="KW-0378">Hydrolase</keyword>